<feature type="signal peptide" evidence="1">
    <location>
        <begin position="1"/>
        <end position="30"/>
    </location>
</feature>
<accession>A0A6G2BBY2</accession>
<feature type="chain" id="PRO_5039025856" description="Spore-associated protein A" evidence="1">
    <location>
        <begin position="31"/>
        <end position="156"/>
    </location>
</feature>
<dbReference type="RefSeq" id="WP_155070766.1">
    <property type="nucleotide sequence ID" value="NZ_WIXO01000001.1"/>
</dbReference>
<dbReference type="AlphaFoldDB" id="A0A6G2BBY2"/>
<evidence type="ECO:0000313" key="3">
    <source>
        <dbReference type="Proteomes" id="UP000473014"/>
    </source>
</evidence>
<name>A0A6G2BBY2_9ACTN</name>
<organism evidence="2 3">
    <name type="scientific">Streptomyces taklimakanensis</name>
    <dbReference type="NCBI Taxonomy" id="2569853"/>
    <lineage>
        <taxon>Bacteria</taxon>
        <taxon>Bacillati</taxon>
        <taxon>Actinomycetota</taxon>
        <taxon>Actinomycetes</taxon>
        <taxon>Kitasatosporales</taxon>
        <taxon>Streptomycetaceae</taxon>
        <taxon>Streptomyces</taxon>
    </lineage>
</organism>
<keyword evidence="3" id="KW-1185">Reference proteome</keyword>
<gene>
    <name evidence="2" type="ORF">F0L17_09785</name>
</gene>
<evidence type="ECO:0008006" key="4">
    <source>
        <dbReference type="Google" id="ProtNLM"/>
    </source>
</evidence>
<evidence type="ECO:0000313" key="2">
    <source>
        <dbReference type="EMBL" id="MTE19412.1"/>
    </source>
</evidence>
<protein>
    <recommendedName>
        <fullName evidence="4">Spore-associated protein A</fullName>
    </recommendedName>
</protein>
<dbReference type="OrthoDB" id="3873271at2"/>
<sequence length="156" mass="16140">MRSSKRVVSVLISMLAMCAFGIVNAPAASAGAYGCPGGQINSYPIKTDAGTLYGNIYLYYDSSTGKNCAVAVKTAAGGYGTPNYVAVTLFRCKTSTPGAFCDWAGQPNDSDYGTFSYYAGPVELYAAGKCIHVHAQVSSEQPIASGSSPSYGVHCG</sequence>
<reference evidence="2 3" key="1">
    <citation type="submission" date="2019-11" db="EMBL/GenBank/DDBJ databases">
        <authorList>
            <person name="Yuan L."/>
        </authorList>
    </citation>
    <scope>NUCLEOTIDE SEQUENCE [LARGE SCALE GENOMIC DNA]</scope>
    <source>
        <strain evidence="2 3">TRM43335</strain>
    </source>
</reference>
<dbReference type="Proteomes" id="UP000473014">
    <property type="component" value="Unassembled WGS sequence"/>
</dbReference>
<comment type="caution">
    <text evidence="2">The sequence shown here is derived from an EMBL/GenBank/DDBJ whole genome shotgun (WGS) entry which is preliminary data.</text>
</comment>
<proteinExistence type="predicted"/>
<evidence type="ECO:0000256" key="1">
    <source>
        <dbReference type="SAM" id="SignalP"/>
    </source>
</evidence>
<dbReference type="EMBL" id="WIXO01000001">
    <property type="protein sequence ID" value="MTE19412.1"/>
    <property type="molecule type" value="Genomic_DNA"/>
</dbReference>
<dbReference type="PROSITE" id="PS51257">
    <property type="entry name" value="PROKAR_LIPOPROTEIN"/>
    <property type="match status" value="1"/>
</dbReference>
<keyword evidence="1" id="KW-0732">Signal</keyword>